<feature type="compositionally biased region" description="Polar residues" evidence="1">
    <location>
        <begin position="267"/>
        <end position="277"/>
    </location>
</feature>
<organism evidence="2 3">
    <name type="scientific">Desulforhabdus amnigena</name>
    <dbReference type="NCBI Taxonomy" id="40218"/>
    <lineage>
        <taxon>Bacteria</taxon>
        <taxon>Pseudomonadati</taxon>
        <taxon>Thermodesulfobacteriota</taxon>
        <taxon>Syntrophobacteria</taxon>
        <taxon>Syntrophobacterales</taxon>
        <taxon>Syntrophobacteraceae</taxon>
        <taxon>Desulforhabdus</taxon>
    </lineage>
</organism>
<evidence type="ECO:0000313" key="2">
    <source>
        <dbReference type="EMBL" id="GLI34486.1"/>
    </source>
</evidence>
<comment type="caution">
    <text evidence="2">The sequence shown here is derived from an EMBL/GenBank/DDBJ whole genome shotgun (WGS) entry which is preliminary data.</text>
</comment>
<feature type="region of interest" description="Disordered" evidence="1">
    <location>
        <begin position="202"/>
        <end position="245"/>
    </location>
</feature>
<protein>
    <submittedName>
        <fullName evidence="2">Uncharacterized protein</fullName>
    </submittedName>
</protein>
<evidence type="ECO:0000313" key="3">
    <source>
        <dbReference type="Proteomes" id="UP001144372"/>
    </source>
</evidence>
<feature type="compositionally biased region" description="Basic and acidic residues" evidence="1">
    <location>
        <begin position="212"/>
        <end position="225"/>
    </location>
</feature>
<feature type="compositionally biased region" description="Basic and acidic residues" evidence="1">
    <location>
        <begin position="278"/>
        <end position="288"/>
    </location>
</feature>
<name>A0A9W6CZ64_9BACT</name>
<evidence type="ECO:0000256" key="1">
    <source>
        <dbReference type="SAM" id="MobiDB-lite"/>
    </source>
</evidence>
<dbReference type="RefSeq" id="WP_281793762.1">
    <property type="nucleotide sequence ID" value="NZ_BSDR01000001.1"/>
</dbReference>
<feature type="region of interest" description="Disordered" evidence="1">
    <location>
        <begin position="265"/>
        <end position="291"/>
    </location>
</feature>
<sequence length="311" mass="34449">MKCNKCGFVSFDYLSECKKCGIDLTVVRDGLGLLPVRPAVPFLLGPLLKEYDEFLGEKNEPADIEDAKPLSAFSESENEEIQFDADMDFTEIAPEEVLQPVASEPVANDPVADVSPEATPEMVLAHDEEPELTIDLQEETLLAMEVPDGIKEGSKESVEDSLTLEMDLGRELEIAPESEPADSVERFQKLPESKEFLDLSLELNDEPESDPEVAKGAERLQKLSDSEGLSDFSLETESPNAMGMEIGDGDLLELVLDDDDLDFFLESENQQYSTGSPDKSEEPHKIKNEIPSIDDINDFVLALMNDTKKKK</sequence>
<dbReference type="EMBL" id="BSDR01000001">
    <property type="protein sequence ID" value="GLI34486.1"/>
    <property type="molecule type" value="Genomic_DNA"/>
</dbReference>
<dbReference type="Proteomes" id="UP001144372">
    <property type="component" value="Unassembled WGS sequence"/>
</dbReference>
<proteinExistence type="predicted"/>
<keyword evidence="3" id="KW-1185">Reference proteome</keyword>
<accession>A0A9W6CZ64</accession>
<reference evidence="2" key="1">
    <citation type="submission" date="2022-12" db="EMBL/GenBank/DDBJ databases">
        <title>Reference genome sequencing for broad-spectrum identification of bacterial and archaeal isolates by mass spectrometry.</title>
        <authorList>
            <person name="Sekiguchi Y."/>
            <person name="Tourlousse D.M."/>
        </authorList>
    </citation>
    <scope>NUCLEOTIDE SEQUENCE</scope>
    <source>
        <strain evidence="2">ASRB1</strain>
    </source>
</reference>
<gene>
    <name evidence="2" type="ORF">DAMNIGENAA_19190</name>
</gene>
<dbReference type="AlphaFoldDB" id="A0A9W6CZ64"/>